<comment type="caution">
    <text evidence="1">The sequence shown here is derived from an EMBL/GenBank/DDBJ whole genome shotgun (WGS) entry which is preliminary data.</text>
</comment>
<accession>A0A8X7BUG7</accession>
<name>A0A8X7BUG7_9ARAC</name>
<evidence type="ECO:0000313" key="2">
    <source>
        <dbReference type="Proteomes" id="UP000886998"/>
    </source>
</evidence>
<sequence>MYLRLVAQVVRCSDFDILIILLGNMDNLNAFLKPWIQWGVGNHERLISINDLYQGLGISLSKAHPCFHAITGCDYTPAFFRKGILRPFKLLEKYVDYQLASMSRDYN</sequence>
<organism evidence="1 2">
    <name type="scientific">Trichonephila inaurata madagascariensis</name>
    <dbReference type="NCBI Taxonomy" id="2747483"/>
    <lineage>
        <taxon>Eukaryota</taxon>
        <taxon>Metazoa</taxon>
        <taxon>Ecdysozoa</taxon>
        <taxon>Arthropoda</taxon>
        <taxon>Chelicerata</taxon>
        <taxon>Arachnida</taxon>
        <taxon>Araneae</taxon>
        <taxon>Araneomorphae</taxon>
        <taxon>Entelegynae</taxon>
        <taxon>Araneoidea</taxon>
        <taxon>Nephilidae</taxon>
        <taxon>Trichonephila</taxon>
        <taxon>Trichonephila inaurata</taxon>
    </lineage>
</organism>
<dbReference type="AlphaFoldDB" id="A0A8X7BUG7"/>
<evidence type="ECO:0000313" key="1">
    <source>
        <dbReference type="EMBL" id="GFY45361.1"/>
    </source>
</evidence>
<protein>
    <submittedName>
        <fullName evidence="1">Uncharacterized protein</fullName>
    </submittedName>
</protein>
<keyword evidence="2" id="KW-1185">Reference proteome</keyword>
<gene>
    <name evidence="1" type="primary">EVAR_99882_1</name>
    <name evidence="1" type="ORF">TNIN_273481</name>
</gene>
<dbReference type="OrthoDB" id="6781714at2759"/>
<dbReference type="EMBL" id="BMAV01004801">
    <property type="protein sequence ID" value="GFY45361.1"/>
    <property type="molecule type" value="Genomic_DNA"/>
</dbReference>
<proteinExistence type="predicted"/>
<reference evidence="1" key="1">
    <citation type="submission" date="2020-08" db="EMBL/GenBank/DDBJ databases">
        <title>Multicomponent nature underlies the extraordinary mechanical properties of spider dragline silk.</title>
        <authorList>
            <person name="Kono N."/>
            <person name="Nakamura H."/>
            <person name="Mori M."/>
            <person name="Yoshida Y."/>
            <person name="Ohtoshi R."/>
            <person name="Malay A.D."/>
            <person name="Moran D.A.P."/>
            <person name="Tomita M."/>
            <person name="Numata K."/>
            <person name="Arakawa K."/>
        </authorList>
    </citation>
    <scope>NUCLEOTIDE SEQUENCE</scope>
</reference>
<dbReference type="Proteomes" id="UP000886998">
    <property type="component" value="Unassembled WGS sequence"/>
</dbReference>